<evidence type="ECO:0000313" key="2">
    <source>
        <dbReference type="EMBL" id="QQZ50020.1"/>
    </source>
</evidence>
<feature type="compositionally biased region" description="Basic and acidic residues" evidence="1">
    <location>
        <begin position="145"/>
        <end position="161"/>
    </location>
</feature>
<dbReference type="InterPro" id="IPR008969">
    <property type="entry name" value="CarboxyPept-like_regulatory"/>
</dbReference>
<gene>
    <name evidence="2" type="ORF">JKL49_25860</name>
</gene>
<reference evidence="2" key="1">
    <citation type="submission" date="2021-01" db="EMBL/GenBank/DDBJ databases">
        <title>Genome sequence of Phenylobacterium sp. 20VBR1 isolated from a valley glaceir, Ny-Alesund, Svalbard.</title>
        <authorList>
            <person name="Thomas F.A."/>
            <person name="Krishnan K.P."/>
            <person name="Sinha R.K."/>
        </authorList>
    </citation>
    <scope>NUCLEOTIDE SEQUENCE</scope>
    <source>
        <strain evidence="2">20VBR1</strain>
    </source>
</reference>
<dbReference type="InterPro" id="IPR008972">
    <property type="entry name" value="Cupredoxin"/>
</dbReference>
<dbReference type="EMBL" id="CP068570">
    <property type="protein sequence ID" value="QQZ50020.1"/>
    <property type="molecule type" value="Genomic_DNA"/>
</dbReference>
<accession>A0A974P451</accession>
<dbReference type="SUPFAM" id="SSF49503">
    <property type="entry name" value="Cupredoxins"/>
    <property type="match status" value="1"/>
</dbReference>
<dbReference type="SUPFAM" id="SSF49464">
    <property type="entry name" value="Carboxypeptidase regulatory domain-like"/>
    <property type="match status" value="1"/>
</dbReference>
<sequence>MLIVPVGSNVNFPNKDNVRHHVYSFSPTKKFELKLYGRDESRSVLFDKAGVVALGCNIHDQMIAYVVVVDTAYAAKTGADGFALIRNAPAGNAVMTVWQPYVKTAKNQVVKTIAIPPPAAARTSASTCARAWRDEHDPLNSAHPGEGRDPDSFRAARDRPTRTFGFS</sequence>
<dbReference type="AlphaFoldDB" id="A0A974P451"/>
<feature type="region of interest" description="Disordered" evidence="1">
    <location>
        <begin position="136"/>
        <end position="167"/>
    </location>
</feature>
<protein>
    <recommendedName>
        <fullName evidence="3">Methylamine utilization protein</fullName>
    </recommendedName>
</protein>
<evidence type="ECO:0008006" key="3">
    <source>
        <dbReference type="Google" id="ProtNLM"/>
    </source>
</evidence>
<proteinExistence type="predicted"/>
<organism evidence="2">
    <name type="scientific">Phenylobacterium glaciei</name>
    <dbReference type="NCBI Taxonomy" id="2803784"/>
    <lineage>
        <taxon>Bacteria</taxon>
        <taxon>Pseudomonadati</taxon>
        <taxon>Pseudomonadota</taxon>
        <taxon>Alphaproteobacteria</taxon>
        <taxon>Caulobacterales</taxon>
        <taxon>Caulobacteraceae</taxon>
        <taxon>Phenylobacterium</taxon>
    </lineage>
</organism>
<name>A0A974P451_9CAUL</name>
<evidence type="ECO:0000256" key="1">
    <source>
        <dbReference type="SAM" id="MobiDB-lite"/>
    </source>
</evidence>
<dbReference type="Gene3D" id="2.60.40.420">
    <property type="entry name" value="Cupredoxins - blue copper proteins"/>
    <property type="match status" value="1"/>
</dbReference>